<dbReference type="InterPro" id="IPR006043">
    <property type="entry name" value="NCS2"/>
</dbReference>
<comment type="similarity">
    <text evidence="2">Belongs to the nucleobase:cation symporter-2 (NCS2) (TC 2.A.40) family.</text>
</comment>
<gene>
    <name evidence="8" type="ORF">TREVI0001_0023</name>
</gene>
<dbReference type="STRING" id="596324.TREVI0001_0023"/>
<name>C8PRP0_9SPIR</name>
<accession>C8PRP0</accession>
<feature type="transmembrane region" description="Helical" evidence="7">
    <location>
        <begin position="112"/>
        <end position="131"/>
    </location>
</feature>
<dbReference type="AlphaFoldDB" id="C8PRP0"/>
<dbReference type="EMBL" id="ACYH01000047">
    <property type="protein sequence ID" value="EEV19893.1"/>
    <property type="molecule type" value="Genomic_DNA"/>
</dbReference>
<dbReference type="Pfam" id="PF00860">
    <property type="entry name" value="Xan_ur_permease"/>
    <property type="match status" value="1"/>
</dbReference>
<evidence type="ECO:0000256" key="2">
    <source>
        <dbReference type="ARBA" id="ARBA00008821"/>
    </source>
</evidence>
<feature type="transmembrane region" description="Helical" evidence="7">
    <location>
        <begin position="138"/>
        <end position="157"/>
    </location>
</feature>
<evidence type="ECO:0000256" key="3">
    <source>
        <dbReference type="ARBA" id="ARBA00022448"/>
    </source>
</evidence>
<reference evidence="8 9" key="1">
    <citation type="submission" date="2009-07" db="EMBL/GenBank/DDBJ databases">
        <authorList>
            <person name="Madupu R."/>
            <person name="Sebastian Y."/>
            <person name="Durkin A.S."/>
            <person name="Torralba M."/>
            <person name="Methe B."/>
            <person name="Sutton G.G."/>
            <person name="Strausberg R.L."/>
            <person name="Nelson K.E."/>
        </authorList>
    </citation>
    <scope>NUCLEOTIDE SEQUENCE [LARGE SCALE GENOMIC DNA]</scope>
    <source>
        <strain evidence="8 9">ATCC 35580</strain>
    </source>
</reference>
<protein>
    <submittedName>
        <fullName evidence="8">Putative permease</fullName>
    </submittedName>
</protein>
<dbReference type="GO" id="GO:0042907">
    <property type="term" value="F:xanthine transmembrane transporter activity"/>
    <property type="evidence" value="ECO:0007669"/>
    <property type="project" value="TreeGrafter"/>
</dbReference>
<dbReference type="PANTHER" id="PTHR42810">
    <property type="entry name" value="PURINE PERMEASE C1399.01C-RELATED"/>
    <property type="match status" value="1"/>
</dbReference>
<organism evidence="8 9">
    <name type="scientific">Treponema vincentii ATCC 35580</name>
    <dbReference type="NCBI Taxonomy" id="596324"/>
    <lineage>
        <taxon>Bacteria</taxon>
        <taxon>Pseudomonadati</taxon>
        <taxon>Spirochaetota</taxon>
        <taxon>Spirochaetia</taxon>
        <taxon>Spirochaetales</taxon>
        <taxon>Treponemataceae</taxon>
        <taxon>Treponema</taxon>
    </lineage>
</organism>
<feature type="transmembrane region" description="Helical" evidence="7">
    <location>
        <begin position="177"/>
        <end position="200"/>
    </location>
</feature>
<feature type="transmembrane region" description="Helical" evidence="7">
    <location>
        <begin position="327"/>
        <end position="351"/>
    </location>
</feature>
<evidence type="ECO:0000256" key="5">
    <source>
        <dbReference type="ARBA" id="ARBA00022989"/>
    </source>
</evidence>
<feature type="transmembrane region" description="Helical" evidence="7">
    <location>
        <begin position="66"/>
        <end position="82"/>
    </location>
</feature>
<feature type="transmembrane region" description="Helical" evidence="7">
    <location>
        <begin position="390"/>
        <end position="409"/>
    </location>
</feature>
<evidence type="ECO:0000256" key="6">
    <source>
        <dbReference type="ARBA" id="ARBA00023136"/>
    </source>
</evidence>
<dbReference type="PANTHER" id="PTHR42810:SF2">
    <property type="entry name" value="PURINE PERMEASE C1399.01C-RELATED"/>
    <property type="match status" value="1"/>
</dbReference>
<evidence type="ECO:0000256" key="4">
    <source>
        <dbReference type="ARBA" id="ARBA00022692"/>
    </source>
</evidence>
<keyword evidence="4 7" id="KW-0812">Transmembrane</keyword>
<feature type="transmembrane region" description="Helical" evidence="7">
    <location>
        <begin position="415"/>
        <end position="433"/>
    </location>
</feature>
<keyword evidence="6 7" id="KW-0472">Membrane</keyword>
<proteinExistence type="inferred from homology"/>
<feature type="transmembrane region" description="Helical" evidence="7">
    <location>
        <begin position="249"/>
        <end position="268"/>
    </location>
</feature>
<feature type="transmembrane region" description="Helical" evidence="7">
    <location>
        <begin position="207"/>
        <end position="229"/>
    </location>
</feature>
<feature type="transmembrane region" description="Helical" evidence="7">
    <location>
        <begin position="89"/>
        <end position="106"/>
    </location>
</feature>
<comment type="caution">
    <text evidence="8">The sequence shown here is derived from an EMBL/GenBank/DDBJ whole genome shotgun (WGS) entry which is preliminary data.</text>
</comment>
<evidence type="ECO:0000313" key="9">
    <source>
        <dbReference type="Proteomes" id="UP000004509"/>
    </source>
</evidence>
<dbReference type="NCBIfam" id="NF007995">
    <property type="entry name" value="PRK10720.1"/>
    <property type="match status" value="1"/>
</dbReference>
<dbReference type="InterPro" id="IPR006042">
    <property type="entry name" value="Xan_ur_permease"/>
</dbReference>
<dbReference type="GO" id="GO:0005886">
    <property type="term" value="C:plasma membrane"/>
    <property type="evidence" value="ECO:0007669"/>
    <property type="project" value="UniProtKB-ARBA"/>
</dbReference>
<dbReference type="Proteomes" id="UP000004509">
    <property type="component" value="Unassembled WGS sequence"/>
</dbReference>
<comment type="subcellular location">
    <subcellularLocation>
        <location evidence="1">Membrane</location>
        <topology evidence="1">Multi-pass membrane protein</topology>
    </subcellularLocation>
</comment>
<feature type="transmembrane region" description="Helical" evidence="7">
    <location>
        <begin position="357"/>
        <end position="378"/>
    </location>
</feature>
<sequence length="441" mass="46796">MWKFWASAGGIARYCLYISVEVLMKKIYQVDEKVPASLFLPLSLQHTFAMFGASVLVPIIFQIDPGIVLLMNGVGTLLFILIGKGKAPAYLGSSFAFLGPAGLIISSMGFQYALGAFVVTGLLGCLIALIIYKFGSSWIDIILPPAAMGSVVALIGFELVGLTIRGGNIGANIMTDSVATADIVVFFITLGVAVFGSVLFRGFFSTIPILIAIIAGYAASVFFGLVDFTPIKEAGLFTLPHFQLPKFDIKAILTMLPVLLVITSEHISHQVVTSNIIKRDLLKDPGLHRTIFADNFSTALSGMVGGVPTTTYGENIGVMAVTGVYSVYVIGGAAVISILMAFISPLAAVIQTIPGDVIGGVTFLLYGMIGASGIRLLVDSKIDYSKPKNLMLTSVVFTTGLSGISIRLGQIEFKGMVLASAVAVLMSLIFYIFEKINALES</sequence>
<keyword evidence="3" id="KW-0813">Transport</keyword>
<dbReference type="eggNOG" id="COG2233">
    <property type="taxonomic scope" value="Bacteria"/>
</dbReference>
<dbReference type="NCBIfam" id="TIGR00801">
    <property type="entry name" value="ncs2"/>
    <property type="match status" value="1"/>
</dbReference>
<evidence type="ECO:0000256" key="1">
    <source>
        <dbReference type="ARBA" id="ARBA00004141"/>
    </source>
</evidence>
<evidence type="ECO:0000256" key="7">
    <source>
        <dbReference type="SAM" id="Phobius"/>
    </source>
</evidence>
<evidence type="ECO:0000313" key="8">
    <source>
        <dbReference type="EMBL" id="EEV19893.1"/>
    </source>
</evidence>
<keyword evidence="5 7" id="KW-1133">Transmembrane helix</keyword>